<dbReference type="SUPFAM" id="SSF52467">
    <property type="entry name" value="DHS-like NAD/FAD-binding domain"/>
    <property type="match status" value="1"/>
</dbReference>
<dbReference type="PROSITE" id="PS00187">
    <property type="entry name" value="TPP_ENZYMES"/>
    <property type="match status" value="1"/>
</dbReference>
<evidence type="ECO:0000259" key="16">
    <source>
        <dbReference type="Pfam" id="PF02775"/>
    </source>
</evidence>
<evidence type="ECO:0000313" key="18">
    <source>
        <dbReference type="EMBL" id="SBV99742.1"/>
    </source>
</evidence>
<comment type="cofactor">
    <cofactor evidence="14">
        <name>Mg(2+)</name>
        <dbReference type="ChEBI" id="CHEBI:18420"/>
    </cofactor>
    <text evidence="14">Binds 1 Mg(2+) ion per subunit.</text>
</comment>
<dbReference type="GO" id="GO:0009099">
    <property type="term" value="P:L-valine biosynthetic process"/>
    <property type="evidence" value="ECO:0007669"/>
    <property type="project" value="UniProtKB-UniPathway"/>
</dbReference>
<feature type="domain" description="Thiamine pyrophosphate enzyme N-terminal TPP-binding" evidence="17">
    <location>
        <begin position="5"/>
        <end position="120"/>
    </location>
</feature>
<dbReference type="InterPro" id="IPR012846">
    <property type="entry name" value="Acetolactate_synth_lsu"/>
</dbReference>
<feature type="domain" description="Thiamine pyrophosphate enzyme central" evidence="15">
    <location>
        <begin position="192"/>
        <end position="327"/>
    </location>
</feature>
<dbReference type="Pfam" id="PF02775">
    <property type="entry name" value="TPP_enzyme_C"/>
    <property type="match status" value="1"/>
</dbReference>
<keyword evidence="10 14" id="KW-0460">Magnesium</keyword>
<dbReference type="GO" id="GO:0003984">
    <property type="term" value="F:acetolactate synthase activity"/>
    <property type="evidence" value="ECO:0007669"/>
    <property type="project" value="UniProtKB-EC"/>
</dbReference>
<dbReference type="AlphaFoldDB" id="A0A212JJY4"/>
<comment type="pathway">
    <text evidence="2 14">Amino-acid biosynthesis; L-valine biosynthesis; L-valine from pyruvate: step 1/4.</text>
</comment>
<keyword evidence="12 14" id="KW-0100">Branched-chain amino acid biosynthesis</keyword>
<dbReference type="NCBIfam" id="NF006016">
    <property type="entry name" value="PRK08155.1"/>
    <property type="match status" value="1"/>
</dbReference>
<comment type="cofactor">
    <cofactor evidence="14">
        <name>thiamine diphosphate</name>
        <dbReference type="ChEBI" id="CHEBI:58937"/>
    </cofactor>
    <text evidence="14">Binds 1 thiamine pyrophosphate per subunit.</text>
</comment>
<evidence type="ECO:0000256" key="14">
    <source>
        <dbReference type="RuleBase" id="RU003591"/>
    </source>
</evidence>
<organism evidence="18">
    <name type="scientific">uncultured Desulfovibrio sp</name>
    <dbReference type="NCBI Taxonomy" id="167968"/>
    <lineage>
        <taxon>Bacteria</taxon>
        <taxon>Pseudomonadati</taxon>
        <taxon>Thermodesulfobacteriota</taxon>
        <taxon>Desulfovibrionia</taxon>
        <taxon>Desulfovibrionales</taxon>
        <taxon>Desulfovibrionaceae</taxon>
        <taxon>Desulfovibrio</taxon>
        <taxon>environmental samples</taxon>
    </lineage>
</organism>
<dbReference type="InterPro" id="IPR045229">
    <property type="entry name" value="TPP_enz"/>
</dbReference>
<dbReference type="UniPathway" id="UPA00047">
    <property type="reaction ID" value="UER00055"/>
</dbReference>
<dbReference type="Pfam" id="PF02776">
    <property type="entry name" value="TPP_enzyme_N"/>
    <property type="match status" value="1"/>
</dbReference>
<dbReference type="SUPFAM" id="SSF52518">
    <property type="entry name" value="Thiamin diphosphate-binding fold (THDP-binding)"/>
    <property type="match status" value="2"/>
</dbReference>
<evidence type="ECO:0000256" key="9">
    <source>
        <dbReference type="ARBA" id="ARBA00022827"/>
    </source>
</evidence>
<sequence>MLRLTGAELTIRLLENQGVTHIAGIPGGFNLPLYDALGRSGTIRHILARHEQGAGFIAQGMARVTGRPGVIFATSGPGATNTLTALADARMDSVPLVCITGQVPLSMIGTDAFQEVDIYGMSIPATKHNFIVRSIDELLRVIPEAFAIAAGDRPGPVLVDIPRDVQVAVAELQDLPAAGTPAPMPQPDPQALARAAEMMNAAKRPLLLLGGGTSSPEASAAVVSFMEARRIPAVMSLRGLGTVPHGHELAVGMLGMHGARASNMLVDECDLLMVVGARLGDRATGRLDGFCPKTGLVHIDIDACEVGKLRIPQVGITADAAEALTALLPLLRKTDHEPWLERVAACKAEHGLRFDRTDEVCSPYGIIRHVADALHGKGIVSTDVGQHQMRVAQAYPMMQPRQWLTSGGLGTMGFGLPAAIGAALAKPEETVVCFSGDGSLLMNIQEMATAVENQANVKIILCNNDGLGLVQQQQDLFFGGRLFGSTFTAGTDFVRIAQGFGMPAICLNNERDPRAVLEKALGTPGPCLLEVRMSAEEKVFPMVPPGAANSQMIEGVNA</sequence>
<evidence type="ECO:0000259" key="15">
    <source>
        <dbReference type="Pfam" id="PF00205"/>
    </source>
</evidence>
<evidence type="ECO:0000256" key="11">
    <source>
        <dbReference type="ARBA" id="ARBA00023052"/>
    </source>
</evidence>
<dbReference type="InterPro" id="IPR011766">
    <property type="entry name" value="TPP_enzyme_TPP-bd"/>
</dbReference>
<dbReference type="EMBL" id="FLUP01000001">
    <property type="protein sequence ID" value="SBV99742.1"/>
    <property type="molecule type" value="Genomic_DNA"/>
</dbReference>
<keyword evidence="5 14" id="KW-0028">Amino-acid biosynthesis</keyword>
<dbReference type="UniPathway" id="UPA00049">
    <property type="reaction ID" value="UER00059"/>
</dbReference>
<evidence type="ECO:0000256" key="6">
    <source>
        <dbReference type="ARBA" id="ARBA00022630"/>
    </source>
</evidence>
<dbReference type="Pfam" id="PF00205">
    <property type="entry name" value="TPP_enzyme_M"/>
    <property type="match status" value="1"/>
</dbReference>
<keyword evidence="8 14" id="KW-0479">Metal-binding</keyword>
<reference evidence="18" key="1">
    <citation type="submission" date="2016-04" db="EMBL/GenBank/DDBJ databases">
        <authorList>
            <person name="Evans L.H."/>
            <person name="Alamgir A."/>
            <person name="Owens N."/>
            <person name="Weber N.D."/>
            <person name="Virtaneva K."/>
            <person name="Barbian K."/>
            <person name="Babar A."/>
            <person name="Rosenke K."/>
        </authorList>
    </citation>
    <scope>NUCLEOTIDE SEQUENCE</scope>
    <source>
        <strain evidence="18">92-2</strain>
    </source>
</reference>
<comment type="similarity">
    <text evidence="3 14">Belongs to the TPP enzyme family.</text>
</comment>
<dbReference type="FunFam" id="3.40.50.970:FF:000007">
    <property type="entry name" value="Acetolactate synthase"/>
    <property type="match status" value="1"/>
</dbReference>
<dbReference type="InterPro" id="IPR039368">
    <property type="entry name" value="AHAS_TPP"/>
</dbReference>
<dbReference type="CDD" id="cd07035">
    <property type="entry name" value="TPP_PYR_POX_like"/>
    <property type="match status" value="1"/>
</dbReference>
<dbReference type="PANTHER" id="PTHR18968:SF170">
    <property type="entry name" value="ACETOLACTATE SYNTHASE ISOZYME 1 LARGE SUBUNIT"/>
    <property type="match status" value="1"/>
</dbReference>
<dbReference type="GO" id="GO:0009097">
    <property type="term" value="P:isoleucine biosynthetic process"/>
    <property type="evidence" value="ECO:0007669"/>
    <property type="project" value="UniProtKB-UniPathway"/>
</dbReference>
<dbReference type="CDD" id="cd02015">
    <property type="entry name" value="TPP_AHAS"/>
    <property type="match status" value="1"/>
</dbReference>
<dbReference type="InterPro" id="IPR029061">
    <property type="entry name" value="THDP-binding"/>
</dbReference>
<dbReference type="FunFam" id="3.40.50.970:FF:000016">
    <property type="entry name" value="Acetolactate synthase"/>
    <property type="match status" value="1"/>
</dbReference>
<keyword evidence="7 14" id="KW-0808">Transferase</keyword>
<comment type="catalytic activity">
    <reaction evidence="13 14">
        <text>2 pyruvate + H(+) = (2S)-2-acetolactate + CO2</text>
        <dbReference type="Rhea" id="RHEA:25249"/>
        <dbReference type="ChEBI" id="CHEBI:15361"/>
        <dbReference type="ChEBI" id="CHEBI:15378"/>
        <dbReference type="ChEBI" id="CHEBI:16526"/>
        <dbReference type="ChEBI" id="CHEBI:58476"/>
        <dbReference type="EC" id="2.2.1.6"/>
    </reaction>
</comment>
<gene>
    <name evidence="18" type="primary">ilvB</name>
    <name evidence="18" type="ORF">KM92DES2_11265</name>
</gene>
<keyword evidence="9" id="KW-0274">FAD</keyword>
<dbReference type="PANTHER" id="PTHR18968">
    <property type="entry name" value="THIAMINE PYROPHOSPHATE ENZYMES"/>
    <property type="match status" value="1"/>
</dbReference>
<dbReference type="RefSeq" id="WP_227118930.1">
    <property type="nucleotide sequence ID" value="NZ_LT598928.1"/>
</dbReference>
<dbReference type="EC" id="2.2.1.6" evidence="4 14"/>
<proteinExistence type="inferred from homology"/>
<evidence type="ECO:0000256" key="4">
    <source>
        <dbReference type="ARBA" id="ARBA00013145"/>
    </source>
</evidence>
<evidence type="ECO:0000256" key="5">
    <source>
        <dbReference type="ARBA" id="ARBA00022605"/>
    </source>
</evidence>
<dbReference type="InterPro" id="IPR000399">
    <property type="entry name" value="TPP-bd_CS"/>
</dbReference>
<dbReference type="NCBIfam" id="TIGR00118">
    <property type="entry name" value="acolac_lg"/>
    <property type="match status" value="1"/>
</dbReference>
<dbReference type="GO" id="GO:0005948">
    <property type="term" value="C:acetolactate synthase complex"/>
    <property type="evidence" value="ECO:0007669"/>
    <property type="project" value="UniProtKB-ARBA"/>
</dbReference>
<evidence type="ECO:0000256" key="13">
    <source>
        <dbReference type="ARBA" id="ARBA00048670"/>
    </source>
</evidence>
<name>A0A212JJY4_9BACT</name>
<dbReference type="InterPro" id="IPR012001">
    <property type="entry name" value="Thiamin_PyroP_enz_TPP-bd_dom"/>
</dbReference>
<accession>A0A212JJY4</accession>
<dbReference type="GO" id="GO:0030976">
    <property type="term" value="F:thiamine pyrophosphate binding"/>
    <property type="evidence" value="ECO:0007669"/>
    <property type="project" value="UniProtKB-UniRule"/>
</dbReference>
<dbReference type="InterPro" id="IPR012000">
    <property type="entry name" value="Thiamin_PyroP_enz_cen_dom"/>
</dbReference>
<protein>
    <recommendedName>
        <fullName evidence="4 14">Acetolactate synthase</fullName>
        <ecNumber evidence="4 14">2.2.1.6</ecNumber>
    </recommendedName>
</protein>
<evidence type="ECO:0000256" key="1">
    <source>
        <dbReference type="ARBA" id="ARBA00004974"/>
    </source>
</evidence>
<comment type="pathway">
    <text evidence="1 14">Amino-acid biosynthesis; L-isoleucine biosynthesis; L-isoleucine from 2-oxobutanoate: step 1/4.</text>
</comment>
<evidence type="ECO:0000256" key="10">
    <source>
        <dbReference type="ARBA" id="ARBA00022842"/>
    </source>
</evidence>
<evidence type="ECO:0000256" key="3">
    <source>
        <dbReference type="ARBA" id="ARBA00007812"/>
    </source>
</evidence>
<keyword evidence="11 14" id="KW-0786">Thiamine pyrophosphate</keyword>
<evidence type="ECO:0000256" key="7">
    <source>
        <dbReference type="ARBA" id="ARBA00022679"/>
    </source>
</evidence>
<feature type="domain" description="Thiamine pyrophosphate enzyme TPP-binding" evidence="16">
    <location>
        <begin position="383"/>
        <end position="531"/>
    </location>
</feature>
<dbReference type="InterPro" id="IPR029035">
    <property type="entry name" value="DHS-like_NAD/FAD-binding_dom"/>
</dbReference>
<dbReference type="GO" id="GO:0000287">
    <property type="term" value="F:magnesium ion binding"/>
    <property type="evidence" value="ECO:0007669"/>
    <property type="project" value="UniProtKB-UniRule"/>
</dbReference>
<dbReference type="Gene3D" id="3.40.50.970">
    <property type="match status" value="2"/>
</dbReference>
<evidence type="ECO:0000256" key="12">
    <source>
        <dbReference type="ARBA" id="ARBA00023304"/>
    </source>
</evidence>
<evidence type="ECO:0000256" key="2">
    <source>
        <dbReference type="ARBA" id="ARBA00005025"/>
    </source>
</evidence>
<dbReference type="Gene3D" id="3.40.50.1220">
    <property type="entry name" value="TPP-binding domain"/>
    <property type="match status" value="1"/>
</dbReference>
<evidence type="ECO:0000256" key="8">
    <source>
        <dbReference type="ARBA" id="ARBA00022723"/>
    </source>
</evidence>
<keyword evidence="6" id="KW-0285">Flavoprotein</keyword>
<evidence type="ECO:0000259" key="17">
    <source>
        <dbReference type="Pfam" id="PF02776"/>
    </source>
</evidence>
<dbReference type="GO" id="GO:0050660">
    <property type="term" value="F:flavin adenine dinucleotide binding"/>
    <property type="evidence" value="ECO:0007669"/>
    <property type="project" value="InterPro"/>
</dbReference>